<evidence type="ECO:0000256" key="3">
    <source>
        <dbReference type="ARBA" id="ARBA00023211"/>
    </source>
</evidence>
<evidence type="ECO:0000256" key="1">
    <source>
        <dbReference type="ARBA" id="ARBA00022723"/>
    </source>
</evidence>
<dbReference type="Gene3D" id="3.40.190.90">
    <property type="match status" value="1"/>
</dbReference>
<dbReference type="InterPro" id="IPR004464">
    <property type="entry name" value="FBPase_class-2/SBPase"/>
</dbReference>
<proteinExistence type="predicted"/>
<dbReference type="GO" id="GO:0046872">
    <property type="term" value="F:metal ion binding"/>
    <property type="evidence" value="ECO:0007669"/>
    <property type="project" value="UniProtKB-KW"/>
</dbReference>
<keyword evidence="2" id="KW-0378">Hydrolase</keyword>
<evidence type="ECO:0000256" key="2">
    <source>
        <dbReference type="ARBA" id="ARBA00022801"/>
    </source>
</evidence>
<sequence length="319" mass="35047">MNHVDSHDLFFPYLLRKVTEKAALASYNWIGRGDKKGGDRAATEAMRLSLLELNLNGTVVIGEGEKDDAPQLYNGEVFGDKNSSEHLDIAVDPVEGTTYLAEGQTNAMAVMATSPKGTMFDPSPAFYMEKFAAPAETRGKINMEWTTEKKLNTVARLLEKDIENLNVFVLDKPRHRNLLEEIYQAGARVSLYPAGDVAGALMAAMPDTELDVLMGTGGTPEGILSASAIRAMGGEFLGRMDPQLATEIVRVRDAGIDTSRWYDRDELIGSDDVQFCATGITSGLLFKGVKSTKHYFRTETLILNGTSNEMVSLTNWHKR</sequence>
<reference evidence="5" key="1">
    <citation type="submission" date="2018-05" db="EMBL/GenBank/DDBJ databases">
        <authorList>
            <person name="Lanie J.A."/>
            <person name="Ng W.-L."/>
            <person name="Kazmierczak K.M."/>
            <person name="Andrzejewski T.M."/>
            <person name="Davidsen T.M."/>
            <person name="Wayne K.J."/>
            <person name="Tettelin H."/>
            <person name="Glass J.I."/>
            <person name="Rusch D."/>
            <person name="Podicherti R."/>
            <person name="Tsui H.-C.T."/>
            <person name="Winkler M.E."/>
        </authorList>
    </citation>
    <scope>NUCLEOTIDE SEQUENCE</scope>
</reference>
<dbReference type="GO" id="GO:0005829">
    <property type="term" value="C:cytosol"/>
    <property type="evidence" value="ECO:0007669"/>
    <property type="project" value="TreeGrafter"/>
</dbReference>
<dbReference type="GO" id="GO:0030388">
    <property type="term" value="P:fructose 1,6-bisphosphate metabolic process"/>
    <property type="evidence" value="ECO:0007669"/>
    <property type="project" value="TreeGrafter"/>
</dbReference>
<evidence type="ECO:0000256" key="4">
    <source>
        <dbReference type="ARBA" id="ARBA00023277"/>
    </source>
</evidence>
<gene>
    <name evidence="5" type="ORF">METZ01_LOCUS265287</name>
</gene>
<dbReference type="GO" id="GO:0042132">
    <property type="term" value="F:fructose 1,6-bisphosphate 1-phosphatase activity"/>
    <property type="evidence" value="ECO:0007669"/>
    <property type="project" value="InterPro"/>
</dbReference>
<dbReference type="NCBIfam" id="TIGR00330">
    <property type="entry name" value="glpX"/>
    <property type="match status" value="1"/>
</dbReference>
<organism evidence="5">
    <name type="scientific">marine metagenome</name>
    <dbReference type="NCBI Taxonomy" id="408172"/>
    <lineage>
        <taxon>unclassified sequences</taxon>
        <taxon>metagenomes</taxon>
        <taxon>ecological metagenomes</taxon>
    </lineage>
</organism>
<dbReference type="PIRSF" id="PIRSF004532">
    <property type="entry name" value="GlpX"/>
    <property type="match status" value="1"/>
</dbReference>
<evidence type="ECO:0008006" key="6">
    <source>
        <dbReference type="Google" id="ProtNLM"/>
    </source>
</evidence>
<dbReference type="Gene3D" id="3.30.540.10">
    <property type="entry name" value="Fructose-1,6-Bisphosphatase, subunit A, domain 1"/>
    <property type="match status" value="1"/>
</dbReference>
<accession>A0A382JMN2</accession>
<dbReference type="CDD" id="cd01516">
    <property type="entry name" value="FBPase_glpX"/>
    <property type="match status" value="1"/>
</dbReference>
<dbReference type="PANTHER" id="PTHR30447">
    <property type="entry name" value="FRUCTOSE-1,6-BISPHOSPHATASE CLASS 2"/>
    <property type="match status" value="1"/>
</dbReference>
<keyword evidence="1" id="KW-0479">Metal-binding</keyword>
<dbReference type="SUPFAM" id="SSF56655">
    <property type="entry name" value="Carbohydrate phosphatase"/>
    <property type="match status" value="1"/>
</dbReference>
<keyword evidence="3" id="KW-0464">Manganese</keyword>
<evidence type="ECO:0000313" key="5">
    <source>
        <dbReference type="EMBL" id="SVC12433.1"/>
    </source>
</evidence>
<dbReference type="AlphaFoldDB" id="A0A382JMN2"/>
<name>A0A382JMN2_9ZZZZ</name>
<dbReference type="PANTHER" id="PTHR30447:SF0">
    <property type="entry name" value="FRUCTOSE-1,6-BISPHOSPHATASE 1 CLASS 2-RELATED"/>
    <property type="match status" value="1"/>
</dbReference>
<dbReference type="GO" id="GO:0006071">
    <property type="term" value="P:glycerol metabolic process"/>
    <property type="evidence" value="ECO:0007669"/>
    <property type="project" value="InterPro"/>
</dbReference>
<dbReference type="GO" id="GO:0006094">
    <property type="term" value="P:gluconeogenesis"/>
    <property type="evidence" value="ECO:0007669"/>
    <property type="project" value="InterPro"/>
</dbReference>
<protein>
    <recommendedName>
        <fullName evidence="6">Fructose-1,6-bisphosphatase</fullName>
    </recommendedName>
</protein>
<keyword evidence="4" id="KW-0119">Carbohydrate metabolism</keyword>
<dbReference type="Pfam" id="PF03320">
    <property type="entry name" value="FBPase_glpX"/>
    <property type="match status" value="1"/>
</dbReference>
<dbReference type="EMBL" id="UINC01074839">
    <property type="protein sequence ID" value="SVC12433.1"/>
    <property type="molecule type" value="Genomic_DNA"/>
</dbReference>